<reference evidence="1" key="1">
    <citation type="submission" date="2023-10" db="EMBL/GenBank/DDBJ databases">
        <authorList>
            <person name="Rodriguez Cubillos JULIANA M."/>
            <person name="De Vega J."/>
        </authorList>
    </citation>
    <scope>NUCLEOTIDE SEQUENCE</scope>
</reference>
<name>A0ACB0LI83_TRIPR</name>
<sequence>MFAVLCVFLGNLVSINVSGCRKMSNSALFAILRNSPLLSEIRMESTGIGIGSIPWLDLVIYHQLKSLHLAHNSYLRDEVIYLYSRINDEVLYAISNFCPQLQQLDLERCYGITEKGVRLLVEKCTHLREINLRYCCELSTNFVAWMIFSRPSLRKIMAPPHFRACDDDGKLLFRRCLVC</sequence>
<evidence type="ECO:0000313" key="1">
    <source>
        <dbReference type="EMBL" id="CAJ2669217.1"/>
    </source>
</evidence>
<proteinExistence type="predicted"/>
<dbReference type="EMBL" id="CASHSV030000615">
    <property type="protein sequence ID" value="CAJ2669217.1"/>
    <property type="molecule type" value="Genomic_DNA"/>
</dbReference>
<gene>
    <name evidence="1" type="ORF">MILVUS5_LOCUS33469</name>
</gene>
<keyword evidence="2" id="KW-1185">Reference proteome</keyword>
<evidence type="ECO:0000313" key="2">
    <source>
        <dbReference type="Proteomes" id="UP001177021"/>
    </source>
</evidence>
<protein>
    <submittedName>
        <fullName evidence="1">Uncharacterized protein</fullName>
    </submittedName>
</protein>
<dbReference type="Proteomes" id="UP001177021">
    <property type="component" value="Unassembled WGS sequence"/>
</dbReference>
<comment type="caution">
    <text evidence="1">The sequence shown here is derived from an EMBL/GenBank/DDBJ whole genome shotgun (WGS) entry which is preliminary data.</text>
</comment>
<accession>A0ACB0LI83</accession>
<organism evidence="1 2">
    <name type="scientific">Trifolium pratense</name>
    <name type="common">Red clover</name>
    <dbReference type="NCBI Taxonomy" id="57577"/>
    <lineage>
        <taxon>Eukaryota</taxon>
        <taxon>Viridiplantae</taxon>
        <taxon>Streptophyta</taxon>
        <taxon>Embryophyta</taxon>
        <taxon>Tracheophyta</taxon>
        <taxon>Spermatophyta</taxon>
        <taxon>Magnoliopsida</taxon>
        <taxon>eudicotyledons</taxon>
        <taxon>Gunneridae</taxon>
        <taxon>Pentapetalae</taxon>
        <taxon>rosids</taxon>
        <taxon>fabids</taxon>
        <taxon>Fabales</taxon>
        <taxon>Fabaceae</taxon>
        <taxon>Papilionoideae</taxon>
        <taxon>50 kb inversion clade</taxon>
        <taxon>NPAAA clade</taxon>
        <taxon>Hologalegina</taxon>
        <taxon>IRL clade</taxon>
        <taxon>Trifolieae</taxon>
        <taxon>Trifolium</taxon>
    </lineage>
</organism>